<reference evidence="1" key="1">
    <citation type="journal article" date="2015" name="Nature">
        <title>Complex archaea that bridge the gap between prokaryotes and eukaryotes.</title>
        <authorList>
            <person name="Spang A."/>
            <person name="Saw J.H."/>
            <person name="Jorgensen S.L."/>
            <person name="Zaremba-Niedzwiedzka K."/>
            <person name="Martijn J."/>
            <person name="Lind A.E."/>
            <person name="van Eijk R."/>
            <person name="Schleper C."/>
            <person name="Guy L."/>
            <person name="Ettema T.J."/>
        </authorList>
    </citation>
    <scope>NUCLEOTIDE SEQUENCE</scope>
</reference>
<organism evidence="1">
    <name type="scientific">marine sediment metagenome</name>
    <dbReference type="NCBI Taxonomy" id="412755"/>
    <lineage>
        <taxon>unclassified sequences</taxon>
        <taxon>metagenomes</taxon>
        <taxon>ecological metagenomes</taxon>
    </lineage>
</organism>
<proteinExistence type="predicted"/>
<name>A0A0F9SMS8_9ZZZZ</name>
<accession>A0A0F9SMS8</accession>
<sequence length="126" mass="14339">MTRQRYLDAEQFLSIALKEPWAQDPSRLSTPEERAIVDEQLAHAVPMLRDRDGEMIRAFAEAIMHGDEEHRVWLRRAASAVIRGEDIPQSVESSDAAFVAVARSQLRREKFAAIQKLASIRKAVQE</sequence>
<comment type="caution">
    <text evidence="1">The sequence shown here is derived from an EMBL/GenBank/DDBJ whole genome shotgun (WGS) entry which is preliminary data.</text>
</comment>
<dbReference type="EMBL" id="LAZR01002395">
    <property type="protein sequence ID" value="KKN30593.1"/>
    <property type="molecule type" value="Genomic_DNA"/>
</dbReference>
<dbReference type="AlphaFoldDB" id="A0A0F9SMS8"/>
<evidence type="ECO:0000313" key="1">
    <source>
        <dbReference type="EMBL" id="KKN30593.1"/>
    </source>
</evidence>
<gene>
    <name evidence="1" type="ORF">LCGC14_0832570</name>
</gene>
<protein>
    <submittedName>
        <fullName evidence="1">Uncharacterized protein</fullName>
    </submittedName>
</protein>